<feature type="region of interest" description="Disordered" evidence="1">
    <location>
        <begin position="143"/>
        <end position="168"/>
    </location>
</feature>
<name>A0A8T0X0G7_PANVG</name>
<evidence type="ECO:0000256" key="1">
    <source>
        <dbReference type="SAM" id="MobiDB-lite"/>
    </source>
</evidence>
<evidence type="ECO:0000313" key="3">
    <source>
        <dbReference type="Proteomes" id="UP000823388"/>
    </source>
</evidence>
<sequence>MRMPMAIESIQKLPKACSTFWKWPTWLVLSTRCAALPKKVCTPVAITTASISPCLHVEPEHSPVRADWSILSGSPCSSRASAAELDAYDVPWDEDRRVLVAPPAVTDVLGARLAMSSLAALPALFSSQNEMVELMRRSATMPTKSCHHWRARWPSRRQPPSPTTVGST</sequence>
<accession>A0A8T0X0G7</accession>
<dbReference type="Proteomes" id="UP000823388">
    <property type="component" value="Chromosome 1N"/>
</dbReference>
<organism evidence="2 3">
    <name type="scientific">Panicum virgatum</name>
    <name type="common">Blackwell switchgrass</name>
    <dbReference type="NCBI Taxonomy" id="38727"/>
    <lineage>
        <taxon>Eukaryota</taxon>
        <taxon>Viridiplantae</taxon>
        <taxon>Streptophyta</taxon>
        <taxon>Embryophyta</taxon>
        <taxon>Tracheophyta</taxon>
        <taxon>Spermatophyta</taxon>
        <taxon>Magnoliopsida</taxon>
        <taxon>Liliopsida</taxon>
        <taxon>Poales</taxon>
        <taxon>Poaceae</taxon>
        <taxon>PACMAD clade</taxon>
        <taxon>Panicoideae</taxon>
        <taxon>Panicodae</taxon>
        <taxon>Paniceae</taxon>
        <taxon>Panicinae</taxon>
        <taxon>Panicum</taxon>
        <taxon>Panicum sect. Hiantes</taxon>
    </lineage>
</organism>
<evidence type="ECO:0000313" key="2">
    <source>
        <dbReference type="EMBL" id="KAG2650763.1"/>
    </source>
</evidence>
<feature type="compositionally biased region" description="Basic residues" evidence="1">
    <location>
        <begin position="145"/>
        <end position="155"/>
    </location>
</feature>
<comment type="caution">
    <text evidence="2">The sequence shown here is derived from an EMBL/GenBank/DDBJ whole genome shotgun (WGS) entry which is preliminary data.</text>
</comment>
<gene>
    <name evidence="2" type="ORF">PVAP13_1NG170176</name>
</gene>
<protein>
    <submittedName>
        <fullName evidence="2">Uncharacterized protein</fullName>
    </submittedName>
</protein>
<dbReference type="AlphaFoldDB" id="A0A8T0X0G7"/>
<proteinExistence type="predicted"/>
<dbReference type="EMBL" id="CM029038">
    <property type="protein sequence ID" value="KAG2650763.1"/>
    <property type="molecule type" value="Genomic_DNA"/>
</dbReference>
<reference evidence="2" key="1">
    <citation type="submission" date="2020-05" db="EMBL/GenBank/DDBJ databases">
        <title>WGS assembly of Panicum virgatum.</title>
        <authorList>
            <person name="Lovell J.T."/>
            <person name="Jenkins J."/>
            <person name="Shu S."/>
            <person name="Juenger T.E."/>
            <person name="Schmutz J."/>
        </authorList>
    </citation>
    <scope>NUCLEOTIDE SEQUENCE</scope>
    <source>
        <strain evidence="2">AP13</strain>
    </source>
</reference>
<keyword evidence="3" id="KW-1185">Reference proteome</keyword>